<sequence>MFPVRKSAESLPSAAEITRYVRTHHRSALDAVGTIMAHPRSLARPTASWRPPSHTLPAIFGRDALSITVTRHRVGPRVQARMRGFGEQRTPAYLVTARLSMPSGYVVPPELAAGWIASLVGPENGECVHEFDSPTAPTFVWVVDGSFQPLRSPASLFTGLSQAA</sequence>
<dbReference type="KEGG" id="cvt:B843_05485"/>
<dbReference type="eggNOG" id="ENOG5031JBK">
    <property type="taxonomic scope" value="Bacteria"/>
</dbReference>
<organism evidence="1 2">
    <name type="scientific">Corynebacterium vitaeruminis DSM 20294</name>
    <dbReference type="NCBI Taxonomy" id="1224164"/>
    <lineage>
        <taxon>Bacteria</taxon>
        <taxon>Bacillati</taxon>
        <taxon>Actinomycetota</taxon>
        <taxon>Actinomycetes</taxon>
        <taxon>Mycobacteriales</taxon>
        <taxon>Corynebacteriaceae</taxon>
        <taxon>Corynebacterium</taxon>
    </lineage>
</organism>
<proteinExistence type="predicted"/>
<dbReference type="EMBL" id="CP004353">
    <property type="protein sequence ID" value="AHI22482.1"/>
    <property type="molecule type" value="Genomic_DNA"/>
</dbReference>
<dbReference type="PATRIC" id="fig|1224164.3.peg.1095"/>
<dbReference type="AlphaFoldDB" id="W5XZX8"/>
<evidence type="ECO:0000313" key="1">
    <source>
        <dbReference type="EMBL" id="AHI22482.1"/>
    </source>
</evidence>
<accession>W5XZX8</accession>
<dbReference type="Proteomes" id="UP000019222">
    <property type="component" value="Chromosome"/>
</dbReference>
<reference evidence="1 2" key="1">
    <citation type="submission" date="2013-02" db="EMBL/GenBank/DDBJ databases">
        <title>The complete genome sequence of Corynebacterium vitaeruminis DSM 20294.</title>
        <authorList>
            <person name="Ruckert C."/>
            <person name="Albersmeier A."/>
            <person name="Kalinowski J."/>
        </authorList>
    </citation>
    <scope>NUCLEOTIDE SEQUENCE [LARGE SCALE GENOMIC DNA]</scope>
    <source>
        <strain evidence="2">ATCC 10234</strain>
    </source>
</reference>
<keyword evidence="2" id="KW-1185">Reference proteome</keyword>
<evidence type="ECO:0000313" key="2">
    <source>
        <dbReference type="Proteomes" id="UP000019222"/>
    </source>
</evidence>
<gene>
    <name evidence="1" type="ORF">B843_05485</name>
</gene>
<protein>
    <submittedName>
        <fullName evidence="1">Uncharacterized protein</fullName>
    </submittedName>
</protein>
<dbReference type="HOGENOM" id="CLU_113639_0_0_11"/>
<name>W5XZX8_9CORY</name>